<dbReference type="Proteomes" id="UP000279307">
    <property type="component" value="Chromosome 6"/>
</dbReference>
<protein>
    <recommendedName>
        <fullName evidence="3">Fibronectin type-III domain-containing protein</fullName>
    </recommendedName>
</protein>
<dbReference type="OrthoDB" id="7669690at2759"/>
<proteinExistence type="predicted"/>
<dbReference type="AlphaFoldDB" id="A0A3L8DPA2"/>
<evidence type="ECO:0008006" key="3">
    <source>
        <dbReference type="Google" id="ProtNLM"/>
    </source>
</evidence>
<evidence type="ECO:0000313" key="1">
    <source>
        <dbReference type="EMBL" id="RLU22063.1"/>
    </source>
</evidence>
<dbReference type="InterPro" id="IPR036116">
    <property type="entry name" value="FN3_sf"/>
</dbReference>
<accession>A0A3L8DPA2</accession>
<dbReference type="SUPFAM" id="SSF49265">
    <property type="entry name" value="Fibronectin type III"/>
    <property type="match status" value="1"/>
</dbReference>
<name>A0A3L8DPA2_OOCBI</name>
<gene>
    <name evidence="1" type="ORF">DMN91_006443</name>
</gene>
<feature type="non-terminal residue" evidence="1">
    <location>
        <position position="1"/>
    </location>
</feature>
<sequence>VTIHKYSVVDLQWRHPWKTGNCLEYFHIRIYLISTNLVEENGVLENHDSPNDIKVWVINYSRNYTKQLNLLPSTQYLASIQAVTYSDRKSKVVYKLFETPSTLTFSGQLKYKLYETPPSISVHIPSVLHNTKNSTIHIVVKGPQDFKICDGYSKVPKNLQAQIGVNMNDVAWIAAAFPTDKIAGKSFVVGDGEFYGNANNCPL</sequence>
<dbReference type="EMBL" id="QOIP01000006">
    <property type="protein sequence ID" value="RLU22063.1"/>
    <property type="molecule type" value="Genomic_DNA"/>
</dbReference>
<feature type="non-terminal residue" evidence="1">
    <location>
        <position position="203"/>
    </location>
</feature>
<evidence type="ECO:0000313" key="2">
    <source>
        <dbReference type="Proteomes" id="UP000279307"/>
    </source>
</evidence>
<organism evidence="1 2">
    <name type="scientific">Ooceraea biroi</name>
    <name type="common">Clonal raider ant</name>
    <name type="synonym">Cerapachys biroi</name>
    <dbReference type="NCBI Taxonomy" id="2015173"/>
    <lineage>
        <taxon>Eukaryota</taxon>
        <taxon>Metazoa</taxon>
        <taxon>Ecdysozoa</taxon>
        <taxon>Arthropoda</taxon>
        <taxon>Hexapoda</taxon>
        <taxon>Insecta</taxon>
        <taxon>Pterygota</taxon>
        <taxon>Neoptera</taxon>
        <taxon>Endopterygota</taxon>
        <taxon>Hymenoptera</taxon>
        <taxon>Apocrita</taxon>
        <taxon>Aculeata</taxon>
        <taxon>Formicoidea</taxon>
        <taxon>Formicidae</taxon>
        <taxon>Dorylinae</taxon>
        <taxon>Ooceraea</taxon>
    </lineage>
</organism>
<comment type="caution">
    <text evidence="1">The sequence shown here is derived from an EMBL/GenBank/DDBJ whole genome shotgun (WGS) entry which is preliminary data.</text>
</comment>
<reference evidence="1 2" key="1">
    <citation type="journal article" date="2018" name="Genome Res.">
        <title>The genomic architecture and molecular evolution of ant odorant receptors.</title>
        <authorList>
            <person name="McKenzie S.K."/>
            <person name="Kronauer D.J.C."/>
        </authorList>
    </citation>
    <scope>NUCLEOTIDE SEQUENCE [LARGE SCALE GENOMIC DNA]</scope>
    <source>
        <strain evidence="1">Clonal line C1</strain>
    </source>
</reference>